<dbReference type="EMBL" id="LAZR01027158">
    <property type="protein sequence ID" value="KKL66572.1"/>
    <property type="molecule type" value="Genomic_DNA"/>
</dbReference>
<dbReference type="AlphaFoldDB" id="A0A0F9GTW0"/>
<organism evidence="1">
    <name type="scientific">marine sediment metagenome</name>
    <dbReference type="NCBI Taxonomy" id="412755"/>
    <lineage>
        <taxon>unclassified sequences</taxon>
        <taxon>metagenomes</taxon>
        <taxon>ecological metagenomes</taxon>
    </lineage>
</organism>
<name>A0A0F9GTW0_9ZZZZ</name>
<accession>A0A0F9GTW0</accession>
<protein>
    <submittedName>
        <fullName evidence="1">Uncharacterized protein</fullName>
    </submittedName>
</protein>
<reference evidence="1" key="1">
    <citation type="journal article" date="2015" name="Nature">
        <title>Complex archaea that bridge the gap between prokaryotes and eukaryotes.</title>
        <authorList>
            <person name="Spang A."/>
            <person name="Saw J.H."/>
            <person name="Jorgensen S.L."/>
            <person name="Zaremba-Niedzwiedzka K."/>
            <person name="Martijn J."/>
            <person name="Lind A.E."/>
            <person name="van Eijk R."/>
            <person name="Schleper C."/>
            <person name="Guy L."/>
            <person name="Ettema T.J."/>
        </authorList>
    </citation>
    <scope>NUCLEOTIDE SEQUENCE</scope>
</reference>
<comment type="caution">
    <text evidence="1">The sequence shown here is derived from an EMBL/GenBank/DDBJ whole genome shotgun (WGS) entry which is preliminary data.</text>
</comment>
<feature type="non-terminal residue" evidence="1">
    <location>
        <position position="1"/>
    </location>
</feature>
<evidence type="ECO:0000313" key="1">
    <source>
        <dbReference type="EMBL" id="KKL66572.1"/>
    </source>
</evidence>
<gene>
    <name evidence="1" type="ORF">LCGC14_2143600</name>
</gene>
<proteinExistence type="predicted"/>
<sequence>SILRVGTGGTNVPTGLDGLYPYDDERIIAGHTDATNVTLDTAITTARAGVKYCVSDAIDLHDTAHNAFLACVTKNLAVSRNMKHKAEMIALYDDALMQARGADHRVTQRRVAGGRPVRRVRLADYPMGTDVE</sequence>